<dbReference type="InterPro" id="IPR050953">
    <property type="entry name" value="N4_N6_ade-DNA_methylase"/>
</dbReference>
<accession>A0A1G6UB00</accession>
<evidence type="ECO:0000259" key="5">
    <source>
        <dbReference type="Pfam" id="PF12950"/>
    </source>
</evidence>
<dbReference type="GO" id="GO:0009007">
    <property type="term" value="F:site-specific DNA-methyltransferase (adenine-specific) activity"/>
    <property type="evidence" value="ECO:0007669"/>
    <property type="project" value="UniProtKB-EC"/>
</dbReference>
<comment type="catalytic activity">
    <reaction evidence="4">
        <text>a 2'-deoxyadenosine in DNA + S-adenosyl-L-methionine = an N(6)-methyl-2'-deoxyadenosine in DNA + S-adenosyl-L-homocysteine + H(+)</text>
        <dbReference type="Rhea" id="RHEA:15197"/>
        <dbReference type="Rhea" id="RHEA-COMP:12418"/>
        <dbReference type="Rhea" id="RHEA-COMP:12419"/>
        <dbReference type="ChEBI" id="CHEBI:15378"/>
        <dbReference type="ChEBI" id="CHEBI:57856"/>
        <dbReference type="ChEBI" id="CHEBI:59789"/>
        <dbReference type="ChEBI" id="CHEBI:90615"/>
        <dbReference type="ChEBI" id="CHEBI:90616"/>
        <dbReference type="EC" id="2.1.1.72"/>
    </reaction>
</comment>
<dbReference type="EC" id="2.1.1.72" evidence="1"/>
<keyword evidence="2" id="KW-0489">Methyltransferase</keyword>
<proteinExistence type="predicted"/>
<dbReference type="PANTHER" id="PTHR33841">
    <property type="entry name" value="DNA METHYLTRANSFERASE YEEA-RELATED"/>
    <property type="match status" value="1"/>
</dbReference>
<dbReference type="AlphaFoldDB" id="A0A1G6UB00"/>
<name>A0A1G6UB00_9BACT</name>
<dbReference type="OrthoDB" id="32195at2"/>
<evidence type="ECO:0000313" key="6">
    <source>
        <dbReference type="EMBL" id="SDD38493.1"/>
    </source>
</evidence>
<evidence type="ECO:0000313" key="7">
    <source>
        <dbReference type="Proteomes" id="UP000199452"/>
    </source>
</evidence>
<dbReference type="RefSeq" id="WP_092441113.1">
    <property type="nucleotide sequence ID" value="NZ_FMYP01000164.1"/>
</dbReference>
<organism evidence="6 7">
    <name type="scientific">Williamwhitmania taraxaci</name>
    <dbReference type="NCBI Taxonomy" id="1640674"/>
    <lineage>
        <taxon>Bacteria</taxon>
        <taxon>Pseudomonadati</taxon>
        <taxon>Bacteroidota</taxon>
        <taxon>Bacteroidia</taxon>
        <taxon>Bacteroidales</taxon>
        <taxon>Williamwhitmaniaceae</taxon>
        <taxon>Williamwhitmania</taxon>
    </lineage>
</organism>
<keyword evidence="7" id="KW-1185">Reference proteome</keyword>
<feature type="domain" description="TaqI-like C-terminal specificity" evidence="5">
    <location>
        <begin position="129"/>
        <end position="298"/>
    </location>
</feature>
<evidence type="ECO:0000256" key="3">
    <source>
        <dbReference type="ARBA" id="ARBA00022679"/>
    </source>
</evidence>
<evidence type="ECO:0000256" key="4">
    <source>
        <dbReference type="ARBA" id="ARBA00047942"/>
    </source>
</evidence>
<dbReference type="Pfam" id="PF12950">
    <property type="entry name" value="TaqI_C"/>
    <property type="match status" value="1"/>
</dbReference>
<keyword evidence="3" id="KW-0808">Transferase</keyword>
<protein>
    <recommendedName>
        <fullName evidence="1">site-specific DNA-methyltransferase (adenine-specific)</fullName>
        <ecNumber evidence="1">2.1.1.72</ecNumber>
    </recommendedName>
</protein>
<dbReference type="STRING" id="1640674.SAMN05216323_11643"/>
<evidence type="ECO:0000256" key="2">
    <source>
        <dbReference type="ARBA" id="ARBA00022603"/>
    </source>
</evidence>
<dbReference type="EMBL" id="FMYP01000164">
    <property type="protein sequence ID" value="SDD38493.1"/>
    <property type="molecule type" value="Genomic_DNA"/>
</dbReference>
<evidence type="ECO:0000256" key="1">
    <source>
        <dbReference type="ARBA" id="ARBA00011900"/>
    </source>
</evidence>
<reference evidence="6 7" key="1">
    <citation type="submission" date="2016-09" db="EMBL/GenBank/DDBJ databases">
        <authorList>
            <person name="Capua I."/>
            <person name="De Benedictis P."/>
            <person name="Joannis T."/>
            <person name="Lombin L.H."/>
            <person name="Cattoli G."/>
        </authorList>
    </citation>
    <scope>NUCLEOTIDE SEQUENCE [LARGE SCALE GENOMIC DNA]</scope>
    <source>
        <strain evidence="6 7">A7P-90m</strain>
    </source>
</reference>
<gene>
    <name evidence="6" type="ORF">SAMN05216323_11643</name>
</gene>
<dbReference type="PANTHER" id="PTHR33841:SF1">
    <property type="entry name" value="DNA METHYLTRANSFERASE A"/>
    <property type="match status" value="1"/>
</dbReference>
<dbReference type="InterPro" id="IPR025931">
    <property type="entry name" value="TaqI_C"/>
</dbReference>
<sequence length="356" mass="41402">MIIITGVPDYFMLLCCGYKVITNEKSSEAFQYYKYFKEKVNTLEDYNELLKRHTEINHTELKEKSWLFNDNTSSDIINKIKSKGSQLSDISTLDIKRGITTGFDDAFILNDTAKNELLKNELKSKEIIKPLLRGKDINKFTIKPNGLSLLFIPWHFPLHKDETINGSSDVAERQLNKDYPFLYKHLTTYKDKLSDRNKAETGIRYEWYALQRCANTYYEDFNKDKIMWGLISGNWGFALDEEKHFLTSASFFLTSETIPLKFLLALFNSELYRYYFIKIGEYTAGGAYVLKKTSVEKFIIPSIGEKEQIPFIVLVDKILSAKQQGKASKELEKQLDDLVYTLFDITEEEQKIIEGQ</sequence>
<dbReference type="GO" id="GO:0032259">
    <property type="term" value="P:methylation"/>
    <property type="evidence" value="ECO:0007669"/>
    <property type="project" value="UniProtKB-KW"/>
</dbReference>
<dbReference type="Proteomes" id="UP000199452">
    <property type="component" value="Unassembled WGS sequence"/>
</dbReference>